<accession>A0A2R6S0L5</accession>
<dbReference type="OrthoDB" id="691744at2759"/>
<evidence type="ECO:0000313" key="3">
    <source>
        <dbReference type="Proteomes" id="UP000241394"/>
    </source>
</evidence>
<dbReference type="AlphaFoldDB" id="A0A2R6S0L5"/>
<feature type="region of interest" description="Disordered" evidence="1">
    <location>
        <begin position="247"/>
        <end position="290"/>
    </location>
</feature>
<keyword evidence="3" id="KW-1185">Reference proteome</keyword>
<dbReference type="GO" id="GO:0009638">
    <property type="term" value="P:phototropism"/>
    <property type="evidence" value="ECO:0007669"/>
    <property type="project" value="InterPro"/>
</dbReference>
<reference evidence="3" key="2">
    <citation type="journal article" date="2018" name="BMC Genomics">
        <title>A manually annotated Actinidia chinensis var. chinensis (kiwifruit) genome highlights the challenges associated with draft genomes and gene prediction in plants.</title>
        <authorList>
            <person name="Pilkington S.M."/>
            <person name="Crowhurst R."/>
            <person name="Hilario E."/>
            <person name="Nardozza S."/>
            <person name="Fraser L."/>
            <person name="Peng Y."/>
            <person name="Gunaseelan K."/>
            <person name="Simpson R."/>
            <person name="Tahir J."/>
            <person name="Deroles S.C."/>
            <person name="Templeton K."/>
            <person name="Luo Z."/>
            <person name="Davy M."/>
            <person name="Cheng C."/>
            <person name="McNeilage M."/>
            <person name="Scaglione D."/>
            <person name="Liu Y."/>
            <person name="Zhang Q."/>
            <person name="Datson P."/>
            <person name="De Silva N."/>
            <person name="Gardiner S.E."/>
            <person name="Bassett H."/>
            <person name="Chagne D."/>
            <person name="McCallum J."/>
            <person name="Dzierzon H."/>
            <person name="Deng C."/>
            <person name="Wang Y.Y."/>
            <person name="Barron L."/>
            <person name="Manako K."/>
            <person name="Bowen J."/>
            <person name="Foster T.M."/>
            <person name="Erridge Z.A."/>
            <person name="Tiffin H."/>
            <person name="Waite C.N."/>
            <person name="Davies K.M."/>
            <person name="Grierson E.P."/>
            <person name="Laing W.A."/>
            <person name="Kirk R."/>
            <person name="Chen X."/>
            <person name="Wood M."/>
            <person name="Montefiori M."/>
            <person name="Brummell D.A."/>
            <person name="Schwinn K.E."/>
            <person name="Catanach A."/>
            <person name="Fullerton C."/>
            <person name="Li D."/>
            <person name="Meiyalaghan S."/>
            <person name="Nieuwenhuizen N."/>
            <person name="Read N."/>
            <person name="Prakash R."/>
            <person name="Hunter D."/>
            <person name="Zhang H."/>
            <person name="McKenzie M."/>
            <person name="Knabel M."/>
            <person name="Harris A."/>
            <person name="Allan A.C."/>
            <person name="Gleave A."/>
            <person name="Chen A."/>
            <person name="Janssen B.J."/>
            <person name="Plunkett B."/>
            <person name="Ampomah-Dwamena C."/>
            <person name="Voogd C."/>
            <person name="Leif D."/>
            <person name="Lafferty D."/>
            <person name="Souleyre E.J.F."/>
            <person name="Varkonyi-Gasic E."/>
            <person name="Gambi F."/>
            <person name="Hanley J."/>
            <person name="Yao J.L."/>
            <person name="Cheung J."/>
            <person name="David K.M."/>
            <person name="Warren B."/>
            <person name="Marsh K."/>
            <person name="Snowden K.C."/>
            <person name="Lin-Wang K."/>
            <person name="Brian L."/>
            <person name="Martinez-Sanchez M."/>
            <person name="Wang M."/>
            <person name="Ileperuma N."/>
            <person name="Macnee N."/>
            <person name="Campin R."/>
            <person name="McAtee P."/>
            <person name="Drummond R.S.M."/>
            <person name="Espley R.V."/>
            <person name="Ireland H.S."/>
            <person name="Wu R."/>
            <person name="Atkinson R.G."/>
            <person name="Karunairetnam S."/>
            <person name="Bulley S."/>
            <person name="Chunkath S."/>
            <person name="Hanley Z."/>
            <person name="Storey R."/>
            <person name="Thrimawithana A.H."/>
            <person name="Thomson S."/>
            <person name="David C."/>
            <person name="Testolin R."/>
            <person name="Huang H."/>
            <person name="Hellens R.P."/>
            <person name="Schaffer R.J."/>
        </authorList>
    </citation>
    <scope>NUCLEOTIDE SEQUENCE [LARGE SCALE GENOMIC DNA]</scope>
    <source>
        <strain evidence="3">cv. Red5</strain>
    </source>
</reference>
<dbReference type="STRING" id="1590841.A0A2R6S0L5"/>
<dbReference type="EMBL" id="NKQK01000001">
    <property type="protein sequence ID" value="PSS35779.1"/>
    <property type="molecule type" value="Genomic_DNA"/>
</dbReference>
<feature type="compositionally biased region" description="Basic and acidic residues" evidence="1">
    <location>
        <begin position="92"/>
        <end position="104"/>
    </location>
</feature>
<dbReference type="InParanoid" id="A0A2R6S0L5"/>
<organism evidence="2 3">
    <name type="scientific">Actinidia chinensis var. chinensis</name>
    <name type="common">Chinese soft-hair kiwi</name>
    <dbReference type="NCBI Taxonomy" id="1590841"/>
    <lineage>
        <taxon>Eukaryota</taxon>
        <taxon>Viridiplantae</taxon>
        <taxon>Streptophyta</taxon>
        <taxon>Embryophyta</taxon>
        <taxon>Tracheophyta</taxon>
        <taxon>Spermatophyta</taxon>
        <taxon>Magnoliopsida</taxon>
        <taxon>eudicotyledons</taxon>
        <taxon>Gunneridae</taxon>
        <taxon>Pentapetalae</taxon>
        <taxon>asterids</taxon>
        <taxon>Ericales</taxon>
        <taxon>Actinidiaceae</taxon>
        <taxon>Actinidia</taxon>
    </lineage>
</organism>
<dbReference type="Proteomes" id="UP000241394">
    <property type="component" value="Chromosome LG1"/>
</dbReference>
<keyword evidence="2" id="KW-0808">Transferase</keyword>
<dbReference type="PANTHER" id="PTHR33781:SF1">
    <property type="entry name" value="PROTEIN PHYTOCHROME KINASE SUBSTRATE 4"/>
    <property type="match status" value="1"/>
</dbReference>
<sequence>METERPTIVKTLNANPPRINHHDVMEKTTTTTANSLCYNRSLFPQNNNHHLPLALSSYQIRSELPKTTSCGEDIVDDSDQISVFQAENYFNETDHDQSNDDQKIKEKRRISLSSGGGSAVVVAPNHDHQRHPVRDHHHLQRSEFASRLSSVSSSVADDTNGRAHGAHSSFHATPTASSEASWNSQTGLLSNPAGSIAVSMRNLANIPHAQKKKIILQGSSSSTSSSSASTPKWCLRTNIRCPCAGKKSVQVEEKTPQSKSSPRSDQYLVKSHKSSQHHLRKQNLWDQSKTTTIKPEQIIKPITQRDVGVERRRFSAQNHFVSDIIAPPPPPSSHHHHHHRDGTGFSFPILNQPSKLLLKGIPTATSNQLEDQPRESLEIFQPPEESISGRDRSSLGFPASPMSRITATTEADDAASDASSDLFEIESFSTHQMYRLRDSLDEATTFNTRRLVANVAYGRRRSLDESEIVSVAAAETECYEPSEASIAWSVTTAEGFDRASVANFSVSASDIDDVTITRRSDRGVGGGDGSSNRRAGTGNGLLMLSCRCEKAVSVEPTAAVVGSGRHVSVVNKAPLGRSRSGRLSLAFAT</sequence>
<name>A0A2R6S0L5_ACTCC</name>
<feature type="compositionally biased region" description="Basic residues" evidence="1">
    <location>
        <begin position="270"/>
        <end position="281"/>
    </location>
</feature>
<dbReference type="PANTHER" id="PTHR33781">
    <property type="entry name" value="PROTEIN PHYTOCHROME KINASE SUBSTRATE 1-RELATED"/>
    <property type="match status" value="1"/>
</dbReference>
<comment type="caution">
    <text evidence="2">The sequence shown here is derived from an EMBL/GenBank/DDBJ whole genome shotgun (WGS) entry which is preliminary data.</text>
</comment>
<feature type="region of interest" description="Disordered" evidence="1">
    <location>
        <begin position="381"/>
        <end position="401"/>
    </location>
</feature>
<gene>
    <name evidence="2" type="ORF">CEY00_Acc00391</name>
</gene>
<evidence type="ECO:0000256" key="1">
    <source>
        <dbReference type="SAM" id="MobiDB-lite"/>
    </source>
</evidence>
<protein>
    <submittedName>
        <fullName evidence="2">Protein PHYTOCHROME KINASE SUBSTRATE like</fullName>
    </submittedName>
</protein>
<dbReference type="GO" id="GO:0016301">
    <property type="term" value="F:kinase activity"/>
    <property type="evidence" value="ECO:0007669"/>
    <property type="project" value="UniProtKB-KW"/>
</dbReference>
<reference evidence="2 3" key="1">
    <citation type="submission" date="2017-07" db="EMBL/GenBank/DDBJ databases">
        <title>An improved, manually edited Actinidia chinensis var. chinensis (kiwifruit) genome highlights the challenges associated with draft genomes and gene prediction in plants.</title>
        <authorList>
            <person name="Pilkington S."/>
            <person name="Crowhurst R."/>
            <person name="Hilario E."/>
            <person name="Nardozza S."/>
            <person name="Fraser L."/>
            <person name="Peng Y."/>
            <person name="Gunaseelan K."/>
            <person name="Simpson R."/>
            <person name="Tahir J."/>
            <person name="Deroles S."/>
            <person name="Templeton K."/>
            <person name="Luo Z."/>
            <person name="Davy M."/>
            <person name="Cheng C."/>
            <person name="Mcneilage M."/>
            <person name="Scaglione D."/>
            <person name="Liu Y."/>
            <person name="Zhang Q."/>
            <person name="Datson P."/>
            <person name="De Silva N."/>
            <person name="Gardiner S."/>
            <person name="Bassett H."/>
            <person name="Chagne D."/>
            <person name="Mccallum J."/>
            <person name="Dzierzon H."/>
            <person name="Deng C."/>
            <person name="Wang Y.-Y."/>
            <person name="Barron N."/>
            <person name="Manako K."/>
            <person name="Bowen J."/>
            <person name="Foster T."/>
            <person name="Erridge Z."/>
            <person name="Tiffin H."/>
            <person name="Waite C."/>
            <person name="Davies K."/>
            <person name="Grierson E."/>
            <person name="Laing W."/>
            <person name="Kirk R."/>
            <person name="Chen X."/>
            <person name="Wood M."/>
            <person name="Montefiori M."/>
            <person name="Brummell D."/>
            <person name="Schwinn K."/>
            <person name="Catanach A."/>
            <person name="Fullerton C."/>
            <person name="Li D."/>
            <person name="Meiyalaghan S."/>
            <person name="Nieuwenhuizen N."/>
            <person name="Read N."/>
            <person name="Prakash R."/>
            <person name="Hunter D."/>
            <person name="Zhang H."/>
            <person name="Mckenzie M."/>
            <person name="Knabel M."/>
            <person name="Harris A."/>
            <person name="Allan A."/>
            <person name="Chen A."/>
            <person name="Janssen B."/>
            <person name="Plunkett B."/>
            <person name="Dwamena C."/>
            <person name="Voogd C."/>
            <person name="Leif D."/>
            <person name="Lafferty D."/>
            <person name="Souleyre E."/>
            <person name="Varkonyi-Gasic E."/>
            <person name="Gambi F."/>
            <person name="Hanley J."/>
            <person name="Yao J.-L."/>
            <person name="Cheung J."/>
            <person name="David K."/>
            <person name="Warren B."/>
            <person name="Marsh K."/>
            <person name="Snowden K."/>
            <person name="Lin-Wang K."/>
            <person name="Brian L."/>
            <person name="Martinez-Sanchez M."/>
            <person name="Wang M."/>
            <person name="Ileperuma N."/>
            <person name="Macnee N."/>
            <person name="Campin R."/>
            <person name="Mcatee P."/>
            <person name="Drummond R."/>
            <person name="Espley R."/>
            <person name="Ireland H."/>
            <person name="Wu R."/>
            <person name="Atkinson R."/>
            <person name="Karunairetnam S."/>
            <person name="Bulley S."/>
            <person name="Chunkath S."/>
            <person name="Hanley Z."/>
            <person name="Storey R."/>
            <person name="Thrimawithana A."/>
            <person name="Thomson S."/>
            <person name="David C."/>
            <person name="Testolin R."/>
        </authorList>
    </citation>
    <scope>NUCLEOTIDE SEQUENCE [LARGE SCALE GENOMIC DNA]</scope>
    <source>
        <strain evidence="3">cv. Red5</strain>
        <tissue evidence="2">Young leaf</tissue>
    </source>
</reference>
<feature type="compositionally biased region" description="Polar residues" evidence="1">
    <location>
        <begin position="170"/>
        <end position="186"/>
    </location>
</feature>
<dbReference type="FunCoup" id="A0A2R6S0L5">
    <property type="interactions" value="293"/>
</dbReference>
<evidence type="ECO:0000313" key="2">
    <source>
        <dbReference type="EMBL" id="PSS35779.1"/>
    </source>
</evidence>
<dbReference type="OMA" id="VNVGPQP"/>
<dbReference type="Gramene" id="PSS35779">
    <property type="protein sequence ID" value="PSS35779"/>
    <property type="gene ID" value="CEY00_Acc00391"/>
</dbReference>
<feature type="region of interest" description="Disordered" evidence="1">
    <location>
        <begin position="90"/>
        <end position="186"/>
    </location>
</feature>
<dbReference type="InterPro" id="IPR039615">
    <property type="entry name" value="PKS"/>
</dbReference>
<proteinExistence type="predicted"/>
<keyword evidence="2" id="KW-0418">Kinase</keyword>